<feature type="compositionally biased region" description="Polar residues" evidence="1">
    <location>
        <begin position="51"/>
        <end position="69"/>
    </location>
</feature>
<dbReference type="OrthoDB" id="4472346at2759"/>
<dbReference type="RefSeq" id="XP_022403239.1">
    <property type="nucleotide sequence ID" value="XM_022543320.1"/>
</dbReference>
<evidence type="ECO:0000256" key="1">
    <source>
        <dbReference type="SAM" id="MobiDB-lite"/>
    </source>
</evidence>
<feature type="region of interest" description="Disordered" evidence="1">
    <location>
        <begin position="590"/>
        <end position="613"/>
    </location>
</feature>
<accession>A0A1L9VRN4</accession>
<feature type="compositionally biased region" description="Polar residues" evidence="1">
    <location>
        <begin position="1"/>
        <end position="13"/>
    </location>
</feature>
<dbReference type="InterPro" id="IPR027417">
    <property type="entry name" value="P-loop_NTPase"/>
</dbReference>
<keyword evidence="3" id="KW-1185">Reference proteome</keyword>
<dbReference type="Proteomes" id="UP000184300">
    <property type="component" value="Unassembled WGS sequence"/>
</dbReference>
<name>A0A1L9VRN4_ASPGL</name>
<proteinExistence type="predicted"/>
<dbReference type="VEuPathDB" id="FungiDB:ASPGLDRAFT_23729"/>
<feature type="region of interest" description="Disordered" evidence="1">
    <location>
        <begin position="1"/>
        <end position="22"/>
    </location>
</feature>
<dbReference type="AlphaFoldDB" id="A0A1L9VRN4"/>
<feature type="region of interest" description="Disordered" evidence="1">
    <location>
        <begin position="49"/>
        <end position="69"/>
    </location>
</feature>
<gene>
    <name evidence="2" type="ORF">ASPGLDRAFT_23729</name>
</gene>
<dbReference type="PANTHER" id="PTHR33266">
    <property type="entry name" value="CHROMOSOME 15, WHOLE GENOME SHOTGUN SEQUENCE"/>
    <property type="match status" value="1"/>
</dbReference>
<dbReference type="STRING" id="1160497.A0A1L9VRN4"/>
<dbReference type="SUPFAM" id="SSF52540">
    <property type="entry name" value="P-loop containing nucleoside triphosphate hydrolases"/>
    <property type="match status" value="1"/>
</dbReference>
<protein>
    <submittedName>
        <fullName evidence="2">Uncharacterized protein</fullName>
    </submittedName>
</protein>
<dbReference type="EMBL" id="KV878892">
    <property type="protein sequence ID" value="OJJ86550.1"/>
    <property type="molecule type" value="Genomic_DNA"/>
</dbReference>
<evidence type="ECO:0000313" key="3">
    <source>
        <dbReference type="Proteomes" id="UP000184300"/>
    </source>
</evidence>
<dbReference type="PANTHER" id="PTHR33266:SF1">
    <property type="entry name" value="F-BOX DOMAIN-CONTAINING PROTEIN"/>
    <property type="match status" value="1"/>
</dbReference>
<evidence type="ECO:0000313" key="2">
    <source>
        <dbReference type="EMBL" id="OJJ86550.1"/>
    </source>
</evidence>
<sequence length="684" mass="77257">MKRSNSELSSPSQCYKRPYQGMDRPYTLTTLSVLGRLANLDLVEIDEPRSSGLQSPVPQSSQPFIESSQPVSIVTEKSLGDNSSSEKGRWREYEDEPDKFFEHLDLPPASKVYLRRKFQLHAETTKDNLKSFLVFTAMTDLSRIKTVIGLSGKEKSIQWSLLDLSSSLEMTDASCDDLIFCWLEAMKINCFVTAEHTDEYEQLFCYLLPIAVKPVEEMSDVVASAFHREERPTPDGRLASEGIYRKIVQYYKAYPNGKYLAPYTSVVGPSGIGKSFIISQMAHGYGVYVVYSNFAEKGKLPYPERSAIADILPHKEIRTVQASFWESYLMVAMCDVELCRRVGVSPGGFYCLQTMKAYRDYQEDFSKRVFTFFKSYRDIDMQLDESNQKRRAKLAELLCANVEVSEKRLESWQEHLKKNNHNPTVTAATGKNVPNALICLDEARTLLDGEESLLFRSFRDAIRSRFARTSKMGNLNLTKPQVFCNHFFKQEEDLTKKTLENAFLHGAGIILPDCFPGADLLIPIKLPGGKMTFFGIQVKNRARDSYSGSLRDETIHSFSKAAKTLRPDVPFIGLTMALRREKYANEDQSVGIVHPPEPTGHDTRSTTSPSAEYNWPKKNKRILLLAVGLDETVYPGITSCKGEKSLDSEAVLPLLNRLLHCKPGVTLPDDADLVYANRIKSLDV</sequence>
<reference evidence="3" key="1">
    <citation type="journal article" date="2017" name="Genome Biol.">
        <title>Comparative genomics reveals high biological diversity and specific adaptations in the industrially and medically important fungal genus Aspergillus.</title>
        <authorList>
            <person name="de Vries R.P."/>
            <person name="Riley R."/>
            <person name="Wiebenga A."/>
            <person name="Aguilar-Osorio G."/>
            <person name="Amillis S."/>
            <person name="Uchima C.A."/>
            <person name="Anderluh G."/>
            <person name="Asadollahi M."/>
            <person name="Askin M."/>
            <person name="Barry K."/>
            <person name="Battaglia E."/>
            <person name="Bayram O."/>
            <person name="Benocci T."/>
            <person name="Braus-Stromeyer S.A."/>
            <person name="Caldana C."/>
            <person name="Canovas D."/>
            <person name="Cerqueira G.C."/>
            <person name="Chen F."/>
            <person name="Chen W."/>
            <person name="Choi C."/>
            <person name="Clum A."/>
            <person name="Dos Santos R.A."/>
            <person name="Damasio A.R."/>
            <person name="Diallinas G."/>
            <person name="Emri T."/>
            <person name="Fekete E."/>
            <person name="Flipphi M."/>
            <person name="Freyberg S."/>
            <person name="Gallo A."/>
            <person name="Gournas C."/>
            <person name="Habgood R."/>
            <person name="Hainaut M."/>
            <person name="Harispe M.L."/>
            <person name="Henrissat B."/>
            <person name="Hilden K.S."/>
            <person name="Hope R."/>
            <person name="Hossain A."/>
            <person name="Karabika E."/>
            <person name="Karaffa L."/>
            <person name="Karanyi Z."/>
            <person name="Krasevec N."/>
            <person name="Kuo A."/>
            <person name="Kusch H."/>
            <person name="LaButti K."/>
            <person name="Lagendijk E.L."/>
            <person name="Lapidus A."/>
            <person name="Levasseur A."/>
            <person name="Lindquist E."/>
            <person name="Lipzen A."/>
            <person name="Logrieco A.F."/>
            <person name="MacCabe A."/>
            <person name="Maekelae M.R."/>
            <person name="Malavazi I."/>
            <person name="Melin P."/>
            <person name="Meyer V."/>
            <person name="Mielnichuk N."/>
            <person name="Miskei M."/>
            <person name="Molnar A.P."/>
            <person name="Mule G."/>
            <person name="Ngan C.Y."/>
            <person name="Orejas M."/>
            <person name="Orosz E."/>
            <person name="Ouedraogo J.P."/>
            <person name="Overkamp K.M."/>
            <person name="Park H.-S."/>
            <person name="Perrone G."/>
            <person name="Piumi F."/>
            <person name="Punt P.J."/>
            <person name="Ram A.F."/>
            <person name="Ramon A."/>
            <person name="Rauscher S."/>
            <person name="Record E."/>
            <person name="Riano-Pachon D.M."/>
            <person name="Robert V."/>
            <person name="Roehrig J."/>
            <person name="Ruller R."/>
            <person name="Salamov A."/>
            <person name="Salih N.S."/>
            <person name="Samson R.A."/>
            <person name="Sandor E."/>
            <person name="Sanguinetti M."/>
            <person name="Schuetze T."/>
            <person name="Sepcic K."/>
            <person name="Shelest E."/>
            <person name="Sherlock G."/>
            <person name="Sophianopoulou V."/>
            <person name="Squina F.M."/>
            <person name="Sun H."/>
            <person name="Susca A."/>
            <person name="Todd R.B."/>
            <person name="Tsang A."/>
            <person name="Unkles S.E."/>
            <person name="van de Wiele N."/>
            <person name="van Rossen-Uffink D."/>
            <person name="Oliveira J.V."/>
            <person name="Vesth T.C."/>
            <person name="Visser J."/>
            <person name="Yu J.-H."/>
            <person name="Zhou M."/>
            <person name="Andersen M.R."/>
            <person name="Archer D.B."/>
            <person name="Baker S.E."/>
            <person name="Benoit I."/>
            <person name="Brakhage A.A."/>
            <person name="Braus G.H."/>
            <person name="Fischer R."/>
            <person name="Frisvad J.C."/>
            <person name="Goldman G.H."/>
            <person name="Houbraken J."/>
            <person name="Oakley B."/>
            <person name="Pocsi I."/>
            <person name="Scazzocchio C."/>
            <person name="Seiboth B."/>
            <person name="vanKuyk P.A."/>
            <person name="Wortman J."/>
            <person name="Dyer P.S."/>
            <person name="Grigoriev I.V."/>
        </authorList>
    </citation>
    <scope>NUCLEOTIDE SEQUENCE [LARGE SCALE GENOMIC DNA]</scope>
    <source>
        <strain evidence="3">CBS 516.65</strain>
    </source>
</reference>
<dbReference type="GeneID" id="34459581"/>
<organism evidence="2 3">
    <name type="scientific">Aspergillus glaucus CBS 516.65</name>
    <dbReference type="NCBI Taxonomy" id="1160497"/>
    <lineage>
        <taxon>Eukaryota</taxon>
        <taxon>Fungi</taxon>
        <taxon>Dikarya</taxon>
        <taxon>Ascomycota</taxon>
        <taxon>Pezizomycotina</taxon>
        <taxon>Eurotiomycetes</taxon>
        <taxon>Eurotiomycetidae</taxon>
        <taxon>Eurotiales</taxon>
        <taxon>Aspergillaceae</taxon>
        <taxon>Aspergillus</taxon>
        <taxon>Aspergillus subgen. Aspergillus</taxon>
    </lineage>
</organism>